<evidence type="ECO:0000313" key="3">
    <source>
        <dbReference type="Proteomes" id="UP000000496"/>
    </source>
</evidence>
<proteinExistence type="predicted"/>
<dbReference type="Proteomes" id="UP000000496">
    <property type="component" value="Chromosome gsn.131"/>
</dbReference>
<reference evidence="2 3" key="2">
    <citation type="journal article" date="2011" name="Mol. Biol. Evol.">
        <title>Unity in variety--the pan-genome of the Chlamydiae.</title>
        <authorList>
            <person name="Collingro A."/>
            <person name="Tischler P."/>
            <person name="Weinmaier T."/>
            <person name="Penz T."/>
            <person name="Heinz E."/>
            <person name="Brunham R.C."/>
            <person name="Read T.D."/>
            <person name="Bavoil P.M."/>
            <person name="Sachse K."/>
            <person name="Kahane S."/>
            <person name="Friedman M.G."/>
            <person name="Rattei T."/>
            <person name="Myers G.S."/>
            <person name="Horn M."/>
        </authorList>
    </citation>
    <scope>NUCLEOTIDE SEQUENCE [LARGE SCALE GENOMIC DNA]</scope>
    <source>
        <strain evidence="3">ATCC VR-1471 / Z</strain>
    </source>
</reference>
<dbReference type="HOGENOM" id="CLU_1170028_0_0_0"/>
<name>F8L6G8_SIMNZ</name>
<organism evidence="2 3">
    <name type="scientific">Simkania negevensis (strain ATCC VR-1471 / DSM 27360 / Z)</name>
    <dbReference type="NCBI Taxonomy" id="331113"/>
    <lineage>
        <taxon>Bacteria</taxon>
        <taxon>Pseudomonadati</taxon>
        <taxon>Chlamydiota</taxon>
        <taxon>Chlamydiia</taxon>
        <taxon>Parachlamydiales</taxon>
        <taxon>Simkaniaceae</taxon>
        <taxon>Simkania</taxon>
    </lineage>
</organism>
<sequence>MSSTDSIDYAQEWQDDLNYLGTIQDGSTAIEYCFTNLLPDLCGFYEQQMSELAVVMNDLTECLNLENEIQALFNEGSEYTSDKDPNGLVDYEDDVEEMMKDAQELEDLLEQDEDVLGASTVEDIETQLDSIFSWGLDYNDPDAVCQNATNFISAWDASEDAKNSDDVENAQYDANQMQVYDDAFNAMSNDLSSMSSQVQSELQYEESCDQQMQGLISDMEQQWAQTEQVMVNNEITG</sequence>
<evidence type="ECO:0000313" key="2">
    <source>
        <dbReference type="EMBL" id="CCB88303.1"/>
    </source>
</evidence>
<reference key="1">
    <citation type="journal article" date="2011" name="Mol. Biol. Evol.">
        <title>Unity in variety -- the pan-genome of the Chlamydiae.</title>
        <authorList>
            <person name="Collingro A."/>
            <person name="Tischler P."/>
            <person name="Weinmaier T."/>
            <person name="Penz T."/>
            <person name="Heinz E."/>
            <person name="Brunham R.C."/>
            <person name="Read T.D."/>
            <person name="Bavoil P.M."/>
            <person name="Sachse K."/>
            <person name="Kahane S."/>
            <person name="Friedman M.G."/>
            <person name="Rattei T."/>
            <person name="Myers G.S.A."/>
            <person name="Horn M."/>
        </authorList>
    </citation>
    <scope>NUCLEOTIDE SEQUENCE</scope>
    <source>
        <strain>Z</strain>
    </source>
</reference>
<dbReference type="STRING" id="331113.SNE_A04260"/>
<dbReference type="AlphaFoldDB" id="F8L6G8"/>
<dbReference type="RefSeq" id="WP_013942770.1">
    <property type="nucleotide sequence ID" value="NC_015713.1"/>
</dbReference>
<accession>F8L6G8</accession>
<protein>
    <submittedName>
        <fullName evidence="2">Uncharacterized protein</fullName>
    </submittedName>
</protein>
<keyword evidence="1" id="KW-0175">Coiled coil</keyword>
<keyword evidence="3" id="KW-1185">Reference proteome</keyword>
<dbReference type="EMBL" id="FR872582">
    <property type="protein sequence ID" value="CCB88303.1"/>
    <property type="molecule type" value="Genomic_DNA"/>
</dbReference>
<evidence type="ECO:0000256" key="1">
    <source>
        <dbReference type="SAM" id="Coils"/>
    </source>
</evidence>
<gene>
    <name evidence="2" type="ordered locus">SNE_A04260</name>
</gene>
<dbReference type="KEGG" id="sng:SNE_A04260"/>
<feature type="coiled-coil region" evidence="1">
    <location>
        <begin position="88"/>
        <end position="115"/>
    </location>
</feature>